<dbReference type="AlphaFoldDB" id="A0A1V2UB08"/>
<reference evidence="1 2" key="1">
    <citation type="submission" date="2016-12" db="EMBL/GenBank/DDBJ databases">
        <authorList>
            <person name="Song W.-J."/>
            <person name="Kurnit D.M."/>
        </authorList>
    </citation>
    <scope>NUCLEOTIDE SEQUENCE [LARGE SCALE GENOMIC DNA]</scope>
    <source>
        <strain evidence="1 2">CGB1038-1_S1</strain>
    </source>
</reference>
<dbReference type="RefSeq" id="WP_077152113.1">
    <property type="nucleotide sequence ID" value="NZ_CABMMO010000021.1"/>
</dbReference>
<dbReference type="InterPro" id="IPR050678">
    <property type="entry name" value="DNA_Partitioning_ATPase"/>
</dbReference>
<dbReference type="SUPFAM" id="SSF52540">
    <property type="entry name" value="P-loop containing nucleoside triphosphate hydrolases"/>
    <property type="match status" value="1"/>
</dbReference>
<protein>
    <submittedName>
        <fullName evidence="1">ATPase</fullName>
    </submittedName>
</protein>
<name>A0A1V2UB08_ENTMU</name>
<dbReference type="Pfam" id="PF13614">
    <property type="entry name" value="AAA_31"/>
    <property type="match status" value="1"/>
</dbReference>
<dbReference type="CDD" id="cd02042">
    <property type="entry name" value="ParAB_family"/>
    <property type="match status" value="1"/>
</dbReference>
<gene>
    <name evidence="1" type="ORF">BTN92_15190</name>
</gene>
<dbReference type="OrthoDB" id="9815116at2"/>
<accession>A0A1V2UB08</accession>
<dbReference type="PANTHER" id="PTHR13696:SF52">
    <property type="entry name" value="PARA FAMILY PROTEIN CT_582"/>
    <property type="match status" value="1"/>
</dbReference>
<evidence type="ECO:0000313" key="1">
    <source>
        <dbReference type="EMBL" id="ONN40469.1"/>
    </source>
</evidence>
<evidence type="ECO:0000313" key="2">
    <source>
        <dbReference type="Proteomes" id="UP000189299"/>
    </source>
</evidence>
<proteinExistence type="predicted"/>
<dbReference type="Gene3D" id="3.40.50.300">
    <property type="entry name" value="P-loop containing nucleotide triphosphate hydrolases"/>
    <property type="match status" value="1"/>
</dbReference>
<sequence>MAITLTVGNYKGGVGKTKNNILNAYELAKKGYKTLVVDLDPQANATTVLLRTKKLHSDEVFSFDKTLMTAIKEGDISNIETEIMPNLSLLPSYIDFANYSTFLDLTYGLVEENDPRFNEITTTKINHFKQLLEPLKEKYDYIFIDVPPTKSYITDSAVLASDYVLIVLQTQELSLDGAIEYLNDLQKLANEYNGNFEIVGVLPVLMDGNASLDKFVLENATQVFGEENIFNTKIPNMARLKRFDNTGITEYDRHDKKVIDLYNVVSDELLDRINYFEGEK</sequence>
<dbReference type="InterPro" id="IPR027417">
    <property type="entry name" value="P-loop_NTPase"/>
</dbReference>
<dbReference type="EMBL" id="MSTR01000021">
    <property type="protein sequence ID" value="ONN40469.1"/>
    <property type="molecule type" value="Genomic_DNA"/>
</dbReference>
<dbReference type="Proteomes" id="UP000189299">
    <property type="component" value="Unassembled WGS sequence"/>
</dbReference>
<dbReference type="PANTHER" id="PTHR13696">
    <property type="entry name" value="P-LOOP CONTAINING NUCLEOSIDE TRIPHOSPHATE HYDROLASE"/>
    <property type="match status" value="1"/>
</dbReference>
<comment type="caution">
    <text evidence="1">The sequence shown here is derived from an EMBL/GenBank/DDBJ whole genome shotgun (WGS) entry which is preliminary data.</text>
</comment>
<dbReference type="InterPro" id="IPR025669">
    <property type="entry name" value="AAA_dom"/>
</dbReference>
<organism evidence="1 2">
    <name type="scientific">Enterococcus mundtii</name>
    <dbReference type="NCBI Taxonomy" id="53346"/>
    <lineage>
        <taxon>Bacteria</taxon>
        <taxon>Bacillati</taxon>
        <taxon>Bacillota</taxon>
        <taxon>Bacilli</taxon>
        <taxon>Lactobacillales</taxon>
        <taxon>Enterococcaceae</taxon>
        <taxon>Enterococcus</taxon>
    </lineage>
</organism>